<dbReference type="PANTHER" id="PTHR39965:SF1">
    <property type="entry name" value="CRISPR SYSTEM CMR SUBUNIT CMR6"/>
    <property type="match status" value="1"/>
</dbReference>
<dbReference type="Pfam" id="PF03787">
    <property type="entry name" value="RAMPs"/>
    <property type="match status" value="1"/>
</dbReference>
<evidence type="ECO:0000256" key="2">
    <source>
        <dbReference type="SAM" id="MobiDB-lite"/>
    </source>
</evidence>
<protein>
    <submittedName>
        <fullName evidence="4">RAMP superfamily protein</fullName>
    </submittedName>
</protein>
<feature type="compositionally biased region" description="Basic and acidic residues" evidence="2">
    <location>
        <begin position="60"/>
        <end position="70"/>
    </location>
</feature>
<evidence type="ECO:0000313" key="4">
    <source>
        <dbReference type="EMBL" id="MCJ2544433.1"/>
    </source>
</evidence>
<evidence type="ECO:0000313" key="5">
    <source>
        <dbReference type="Proteomes" id="UP000830835"/>
    </source>
</evidence>
<dbReference type="EMBL" id="JAFIRA010000065">
    <property type="protein sequence ID" value="MCJ2544433.1"/>
    <property type="molecule type" value="Genomic_DNA"/>
</dbReference>
<name>A0ABT0CF71_THEVL</name>
<dbReference type="PANTHER" id="PTHR39965">
    <property type="entry name" value="CRISPR SYSTEM CMR SUBUNIT CMR6"/>
    <property type="match status" value="1"/>
</dbReference>
<evidence type="ECO:0000256" key="1">
    <source>
        <dbReference type="ARBA" id="ARBA00023118"/>
    </source>
</evidence>
<dbReference type="InterPro" id="IPR010172">
    <property type="entry name" value="CRISPR-assoc_prot_TM1791"/>
</dbReference>
<dbReference type="Proteomes" id="UP000830835">
    <property type="component" value="Unassembled WGS sequence"/>
</dbReference>
<feature type="region of interest" description="Disordered" evidence="2">
    <location>
        <begin position="447"/>
        <end position="475"/>
    </location>
</feature>
<evidence type="ECO:0000259" key="3">
    <source>
        <dbReference type="Pfam" id="PF03787"/>
    </source>
</evidence>
<reference evidence="4" key="1">
    <citation type="submission" date="2021-02" db="EMBL/GenBank/DDBJ databases">
        <title>The CRISPR/cas machinery reduction and long-range gene transfer in the hot spring cyanobacterium Synechococcus.</title>
        <authorList>
            <person name="Dvorak P."/>
            <person name="Jahodarova E."/>
            <person name="Hasler P."/>
            <person name="Poulickova A."/>
        </authorList>
    </citation>
    <scope>NUCLEOTIDE SEQUENCE</scope>
    <source>
        <strain evidence="4">Rupite</strain>
    </source>
</reference>
<organism evidence="4 5">
    <name type="scientific">Thermostichus vulcanus str. 'Rupite'</name>
    <dbReference type="NCBI Taxonomy" id="2813851"/>
    <lineage>
        <taxon>Bacteria</taxon>
        <taxon>Bacillati</taxon>
        <taxon>Cyanobacteriota</taxon>
        <taxon>Cyanophyceae</taxon>
        <taxon>Thermostichales</taxon>
        <taxon>Thermostichaceae</taxon>
        <taxon>Thermostichus</taxon>
    </lineage>
</organism>
<dbReference type="InterPro" id="IPR005537">
    <property type="entry name" value="RAMP_III_fam"/>
</dbReference>
<proteinExistence type="predicted"/>
<comment type="caution">
    <text evidence="4">The sequence shown here is derived from an EMBL/GenBank/DDBJ whole genome shotgun (WGS) entry which is preliminary data.</text>
</comment>
<accession>A0ABT0CF71</accession>
<feature type="domain" description="CRISPR type III-associated protein" evidence="3">
    <location>
        <begin position="85"/>
        <end position="217"/>
    </location>
</feature>
<sequence>MYTGPRLIELLAQQHQKRSTNLFRQGTFTLRWRAKVGSYPHPDVETLVSAGEPAGPWVPERGRPEDKRNVGDNWDLLPKLPLNGYIPGSSIRGIVRAWAKQRPERIARMEELLGVQKGSTISAGKIQFLDAWPLEPTPLSLDIVNPQQNFQVFHEGQGTPLSLYTLGDGRDPIPFLVAIQGIPGATEEEVNEVWSWVQQALKVLGVGSRTASGYGRILVPGFGSRQFAEGVSESLLRFTLSSQGNAGPDMRTLELRPSHWRGWLRSWALRFFLGVMTRENALKTVGELFGTLEPESHKGCVRLEMIQGDPWGSRSRNSPLFYSWKGELRVEAPKEIFMGILLPIIRVAVMTGGVGRGWRRPLHLFMMERRGGDPIPASRGSHLTLDIKIKGEFKKVGISLDPAKWDELYQGWYQKVEQLWPERLLTGSQNPNYEAFSPSSCAVFAVPGPDQDPIESSDDSSDSKWVDPNDVASTRGDGMELVYRSDQTRNYKRNPDLGGNAAQGNAHCSWVSIRRHKIRHKQADTQCQEVVCLFMGGVQASSQHVRSQFLDDLSSLEGSLHLFGLKT</sequence>
<keyword evidence="5" id="KW-1185">Reference proteome</keyword>
<gene>
    <name evidence="4" type="ORF">JX360_16225</name>
</gene>
<feature type="region of interest" description="Disordered" evidence="2">
    <location>
        <begin position="50"/>
        <end position="70"/>
    </location>
</feature>
<keyword evidence="1" id="KW-0051">Antiviral defense</keyword>